<keyword evidence="4" id="KW-1185">Reference proteome</keyword>
<dbReference type="Proteomes" id="UP001595921">
    <property type="component" value="Unassembled WGS sequence"/>
</dbReference>
<feature type="domain" description="SpoVR-like C-terminal" evidence="2">
    <location>
        <begin position="562"/>
        <end position="613"/>
    </location>
</feature>
<organism evidence="3 4">
    <name type="scientific">Halobium salinum</name>
    <dbReference type="NCBI Taxonomy" id="1364940"/>
    <lineage>
        <taxon>Archaea</taxon>
        <taxon>Methanobacteriati</taxon>
        <taxon>Methanobacteriota</taxon>
        <taxon>Stenosarchaea group</taxon>
        <taxon>Halobacteria</taxon>
        <taxon>Halobacteriales</taxon>
        <taxon>Haloferacaceae</taxon>
        <taxon>Halobium</taxon>
    </lineage>
</organism>
<evidence type="ECO:0000259" key="1">
    <source>
        <dbReference type="Pfam" id="PF04293"/>
    </source>
</evidence>
<dbReference type="InterPro" id="IPR007390">
    <property type="entry name" value="Spore_V_R"/>
</dbReference>
<dbReference type="InterPro" id="IPR056174">
    <property type="entry name" value="SpoVR_N"/>
</dbReference>
<protein>
    <submittedName>
        <fullName evidence="3">SpoVR family protein</fullName>
    </submittedName>
</protein>
<evidence type="ECO:0000313" key="4">
    <source>
        <dbReference type="Proteomes" id="UP001595921"/>
    </source>
</evidence>
<dbReference type="InterPro" id="IPR057008">
    <property type="entry name" value="SpoVR-like_C"/>
</dbReference>
<dbReference type="PANTHER" id="PTHR30029">
    <property type="entry name" value="STAGE V SPORULATION PROTEIN R"/>
    <property type="match status" value="1"/>
</dbReference>
<feature type="domain" description="SpoVR protein-like N-terminal" evidence="1">
    <location>
        <begin position="14"/>
        <end position="351"/>
    </location>
</feature>
<evidence type="ECO:0000313" key="3">
    <source>
        <dbReference type="EMBL" id="MFC4359228.1"/>
    </source>
</evidence>
<comment type="caution">
    <text evidence="3">The sequence shown here is derived from an EMBL/GenBank/DDBJ whole genome shotgun (WGS) entry which is preliminary data.</text>
</comment>
<sequence>MRDKRVEARRVAASLEEPVREAGALARKLGLEPYPVNYWIVDHDEMNQLIAYGGFQRRYPHWRWGMGYDRQQKTDQFGMGKAFEIVNNDNPSHAFLQESNSLADQKAVITHVEAHADFFANNEWFGMFVEDAASPDAAAMLERHAEAIANYMEDPEIDRGEVEAFIDAVLCLEDTIDQHRPFSEAGSPRGSDEVEDIREKLSGMNISEDVRRQVFDEAWLERQETESAEPTLEEPRKDVLAFLREHGMRYDEETERAEEMEPWQKDVLDMLREEAYYFAAQKMTKVMNEGWAAYWESLMMGDERFAGTDEFVTYADHQSRVLGSPGLNPYSLGMDLWEYVENSTNRREVADKLLRVEGITWRNFHDAVDFDAVEALLKPHPAIDGVTAATLEDLLELGPDDPRVDHDALERAIASRDGEVDPEDEDYVDADRYPWKVLTYEGLAERHFSLNKRQNRGFLRRVRRSELERLTRYMFDDEKYASVEAALEDVDYGAGWDRMREIRESHNDVTFLDAFLTEEFVTENHYFTYEYTRASGDFRVTSSQYEDVKKKLLLQFTNFGKPSVAVYDDNFDNRGELLLGHQYNGVMLDLKQARGVLERTYDLWGRPVNLMTIVKEYDEHDLEIARRRNREPEPTEAGKRVRYDGESFEVHELDADLEELIAATDVDYDTKPEDWLA</sequence>
<evidence type="ECO:0000259" key="2">
    <source>
        <dbReference type="Pfam" id="PF24755"/>
    </source>
</evidence>
<proteinExistence type="predicted"/>
<dbReference type="RefSeq" id="WP_267622892.1">
    <property type="nucleotide sequence ID" value="NZ_JAODIW010000006.1"/>
</dbReference>
<dbReference type="PANTHER" id="PTHR30029:SF2">
    <property type="entry name" value="STAGE V SPORULATION PROTEIN R"/>
    <property type="match status" value="1"/>
</dbReference>
<feature type="domain" description="SpoVR protein-like N-terminal" evidence="1">
    <location>
        <begin position="492"/>
        <end position="560"/>
    </location>
</feature>
<dbReference type="Pfam" id="PF04293">
    <property type="entry name" value="SpoVR"/>
    <property type="match status" value="2"/>
</dbReference>
<accession>A0ABD5PEN3</accession>
<dbReference type="Pfam" id="PF24755">
    <property type="entry name" value="SpoVR_C"/>
    <property type="match status" value="1"/>
</dbReference>
<gene>
    <name evidence="3" type="ORF">ACFO0N_14880</name>
</gene>
<name>A0ABD5PEN3_9EURY</name>
<reference evidence="3 4" key="1">
    <citation type="journal article" date="2019" name="Int. J. Syst. Evol. Microbiol.">
        <title>The Global Catalogue of Microorganisms (GCM) 10K type strain sequencing project: providing services to taxonomists for standard genome sequencing and annotation.</title>
        <authorList>
            <consortium name="The Broad Institute Genomics Platform"/>
            <consortium name="The Broad Institute Genome Sequencing Center for Infectious Disease"/>
            <person name="Wu L."/>
            <person name="Ma J."/>
        </authorList>
    </citation>
    <scope>NUCLEOTIDE SEQUENCE [LARGE SCALE GENOMIC DNA]</scope>
    <source>
        <strain evidence="3 4">CGMCC 1.12553</strain>
    </source>
</reference>
<dbReference type="EMBL" id="JBHSDS010000008">
    <property type="protein sequence ID" value="MFC4359228.1"/>
    <property type="molecule type" value="Genomic_DNA"/>
</dbReference>
<dbReference type="AlphaFoldDB" id="A0ABD5PEN3"/>